<sequence length="132" mass="14847">MEESVGKRKKARARAKVEEGSGNIRVNSKPPKAFSDEMVRLMLKEPLELADDLRDEVDIDIKVKGGGKVGQAEAARQAIARGLVKYSGSDELKKKMEEYDRYLLVRDARTTEPHKPSVSSKGARKHKQRSKR</sequence>
<dbReference type="GO" id="GO:0022627">
    <property type="term" value="C:cytosolic small ribosomal subunit"/>
    <property type="evidence" value="ECO:0007669"/>
    <property type="project" value="TreeGrafter"/>
</dbReference>
<dbReference type="GO" id="GO:0003723">
    <property type="term" value="F:RNA binding"/>
    <property type="evidence" value="ECO:0007669"/>
    <property type="project" value="TreeGrafter"/>
</dbReference>
<feature type="compositionally biased region" description="Basic residues" evidence="6">
    <location>
        <begin position="122"/>
        <end position="132"/>
    </location>
</feature>
<dbReference type="NCBIfam" id="NF001749">
    <property type="entry name" value="PRK00474.1"/>
    <property type="match status" value="1"/>
</dbReference>
<name>A0A133VJQ5_9EURY</name>
<evidence type="ECO:0000313" key="8">
    <source>
        <dbReference type="Proteomes" id="UP000070263"/>
    </source>
</evidence>
<evidence type="ECO:0000313" key="7">
    <source>
        <dbReference type="EMBL" id="KXB06654.1"/>
    </source>
</evidence>
<dbReference type="InterPro" id="IPR000754">
    <property type="entry name" value="Ribosomal_uS9"/>
</dbReference>
<feature type="region of interest" description="Disordered" evidence="6">
    <location>
        <begin position="1"/>
        <end position="31"/>
    </location>
</feature>
<dbReference type="SUPFAM" id="SSF54211">
    <property type="entry name" value="Ribosomal protein S5 domain 2-like"/>
    <property type="match status" value="1"/>
</dbReference>
<dbReference type="InterPro" id="IPR020568">
    <property type="entry name" value="Ribosomal_Su5_D2-typ_SF"/>
</dbReference>
<dbReference type="AlphaFoldDB" id="A0A133VJQ5"/>
<reference evidence="7 8" key="1">
    <citation type="journal article" date="2016" name="Sci. Rep.">
        <title>Metabolic traits of an uncultured archaeal lineage -MSBL1- from brine pools of the Red Sea.</title>
        <authorList>
            <person name="Mwirichia R."/>
            <person name="Alam I."/>
            <person name="Rashid M."/>
            <person name="Vinu M."/>
            <person name="Ba-Alawi W."/>
            <person name="Anthony Kamau A."/>
            <person name="Kamanda Ngugi D."/>
            <person name="Goker M."/>
            <person name="Klenk H.P."/>
            <person name="Bajic V."/>
            <person name="Stingl U."/>
        </authorList>
    </citation>
    <scope>NUCLEOTIDE SEQUENCE [LARGE SCALE GENOMIC DNA]</scope>
    <source>
        <strain evidence="7">SCGC-AAA382A20</strain>
    </source>
</reference>
<comment type="caution">
    <text evidence="7">The sequence shown here is derived from an EMBL/GenBank/DDBJ whole genome shotgun (WGS) entry which is preliminary data.</text>
</comment>
<dbReference type="Proteomes" id="UP000070263">
    <property type="component" value="Unassembled WGS sequence"/>
</dbReference>
<evidence type="ECO:0000256" key="6">
    <source>
        <dbReference type="SAM" id="MobiDB-lite"/>
    </source>
</evidence>
<dbReference type="PROSITE" id="PS00360">
    <property type="entry name" value="RIBOSOMAL_S9"/>
    <property type="match status" value="1"/>
</dbReference>
<dbReference type="GO" id="GO:0006412">
    <property type="term" value="P:translation"/>
    <property type="evidence" value="ECO:0007669"/>
    <property type="project" value="InterPro"/>
</dbReference>
<keyword evidence="3 4" id="KW-0687">Ribonucleoprotein</keyword>
<comment type="similarity">
    <text evidence="1 4">Belongs to the universal ribosomal protein uS9 family.</text>
</comment>
<dbReference type="InterPro" id="IPR014721">
    <property type="entry name" value="Ribsml_uS5_D2-typ_fold_subgr"/>
</dbReference>
<accession>A0A133VJQ5</accession>
<feature type="region of interest" description="Disordered" evidence="6">
    <location>
        <begin position="107"/>
        <end position="132"/>
    </location>
</feature>
<dbReference type="Pfam" id="PF00380">
    <property type="entry name" value="Ribosomal_S9"/>
    <property type="match status" value="1"/>
</dbReference>
<proteinExistence type="inferred from homology"/>
<evidence type="ECO:0000256" key="4">
    <source>
        <dbReference type="RuleBase" id="RU003815"/>
    </source>
</evidence>
<evidence type="ECO:0000256" key="1">
    <source>
        <dbReference type="ARBA" id="ARBA00005251"/>
    </source>
</evidence>
<dbReference type="GO" id="GO:0003735">
    <property type="term" value="F:structural constituent of ribosome"/>
    <property type="evidence" value="ECO:0007669"/>
    <property type="project" value="InterPro"/>
</dbReference>
<evidence type="ECO:0000256" key="5">
    <source>
        <dbReference type="RuleBase" id="RU003817"/>
    </source>
</evidence>
<dbReference type="GO" id="GO:0000462">
    <property type="term" value="P:maturation of SSU-rRNA from tricistronic rRNA transcript (SSU-rRNA, 5.8S rRNA, LSU-rRNA)"/>
    <property type="evidence" value="ECO:0007669"/>
    <property type="project" value="TreeGrafter"/>
</dbReference>
<keyword evidence="2 4" id="KW-0689">Ribosomal protein</keyword>
<dbReference type="PANTHER" id="PTHR21569">
    <property type="entry name" value="RIBOSOMAL PROTEIN S9"/>
    <property type="match status" value="1"/>
</dbReference>
<dbReference type="PANTHER" id="PTHR21569:SF16">
    <property type="entry name" value="RIBOSOMAL PROTEIN S16"/>
    <property type="match status" value="1"/>
</dbReference>
<protein>
    <recommendedName>
        <fullName evidence="5">30S ribosomal protein S9</fullName>
    </recommendedName>
</protein>
<dbReference type="EMBL" id="LHYE01000036">
    <property type="protein sequence ID" value="KXB06654.1"/>
    <property type="molecule type" value="Genomic_DNA"/>
</dbReference>
<gene>
    <name evidence="7" type="ORF">AKJ51_03265</name>
</gene>
<evidence type="ECO:0000256" key="3">
    <source>
        <dbReference type="ARBA" id="ARBA00023274"/>
    </source>
</evidence>
<dbReference type="InterPro" id="IPR020574">
    <property type="entry name" value="Ribosomal_uS9_CS"/>
</dbReference>
<keyword evidence="8" id="KW-1185">Reference proteome</keyword>
<dbReference type="Gene3D" id="3.30.230.10">
    <property type="match status" value="1"/>
</dbReference>
<evidence type="ECO:0000256" key="2">
    <source>
        <dbReference type="ARBA" id="ARBA00022980"/>
    </source>
</evidence>
<organism evidence="7 8">
    <name type="scientific">candidate division MSBL1 archaeon SCGC-AAA382A20</name>
    <dbReference type="NCBI Taxonomy" id="1698280"/>
    <lineage>
        <taxon>Archaea</taxon>
        <taxon>Methanobacteriati</taxon>
        <taxon>Methanobacteriota</taxon>
        <taxon>candidate division MSBL1</taxon>
    </lineage>
</organism>